<name>A0A4R2GHH7_9HYPH</name>
<evidence type="ECO:0000313" key="3">
    <source>
        <dbReference type="Proteomes" id="UP000294881"/>
    </source>
</evidence>
<evidence type="ECO:0000313" key="2">
    <source>
        <dbReference type="EMBL" id="TCO07532.1"/>
    </source>
</evidence>
<dbReference type="Proteomes" id="UP000294881">
    <property type="component" value="Unassembled WGS sequence"/>
</dbReference>
<organism evidence="2 3">
    <name type="scientific">Camelimonas lactis</name>
    <dbReference type="NCBI Taxonomy" id="659006"/>
    <lineage>
        <taxon>Bacteria</taxon>
        <taxon>Pseudomonadati</taxon>
        <taxon>Pseudomonadota</taxon>
        <taxon>Alphaproteobacteria</taxon>
        <taxon>Hyphomicrobiales</taxon>
        <taxon>Chelatococcaceae</taxon>
        <taxon>Camelimonas</taxon>
    </lineage>
</organism>
<dbReference type="EMBL" id="SLWL01000032">
    <property type="protein sequence ID" value="TCO07532.1"/>
    <property type="molecule type" value="Genomic_DNA"/>
</dbReference>
<sequence length="204" mass="22619">MRKRCHMSSAGPGWGHDMAGQPIYPKSPRERKALQSASGPLHGASRRRGDGPIYLLSSREQNDGFPRDWGEPLWPAALIAKGSILNRYPRRKPAAPIYRTSSREGRTDLSEVISRAERATTGVSTELIPRPSARVFGPVRARTHEAGLILRGGHADDFCQAPYAREFLDAVKANAVTCLGWLGRSRQKRHEQRPSVSACQTERL</sequence>
<comment type="caution">
    <text evidence="2">The sequence shown here is derived from an EMBL/GenBank/DDBJ whole genome shotgun (WGS) entry which is preliminary data.</text>
</comment>
<protein>
    <submittedName>
        <fullName evidence="2">Uncharacterized protein</fullName>
    </submittedName>
</protein>
<gene>
    <name evidence="2" type="ORF">EV666_13213</name>
</gene>
<accession>A0A4R2GHH7</accession>
<feature type="region of interest" description="Disordered" evidence="1">
    <location>
        <begin position="1"/>
        <end position="54"/>
    </location>
</feature>
<proteinExistence type="predicted"/>
<keyword evidence="3" id="KW-1185">Reference proteome</keyword>
<reference evidence="2 3" key="1">
    <citation type="submission" date="2019-03" db="EMBL/GenBank/DDBJ databases">
        <title>Genomic Encyclopedia of Type Strains, Phase IV (KMG-IV): sequencing the most valuable type-strain genomes for metagenomic binning, comparative biology and taxonomic classification.</title>
        <authorList>
            <person name="Goeker M."/>
        </authorList>
    </citation>
    <scope>NUCLEOTIDE SEQUENCE [LARGE SCALE GENOMIC DNA]</scope>
    <source>
        <strain evidence="2 3">DSM 22958</strain>
    </source>
</reference>
<dbReference type="AlphaFoldDB" id="A0A4R2GHH7"/>
<evidence type="ECO:0000256" key="1">
    <source>
        <dbReference type="SAM" id="MobiDB-lite"/>
    </source>
</evidence>